<feature type="region of interest" description="Disordered" evidence="1">
    <location>
        <begin position="41"/>
        <end position="60"/>
    </location>
</feature>
<feature type="transmembrane region" description="Helical" evidence="2">
    <location>
        <begin position="131"/>
        <end position="149"/>
    </location>
</feature>
<feature type="compositionally biased region" description="Basic and acidic residues" evidence="1">
    <location>
        <begin position="46"/>
        <end position="56"/>
    </location>
</feature>
<evidence type="ECO:0000256" key="2">
    <source>
        <dbReference type="SAM" id="Phobius"/>
    </source>
</evidence>
<evidence type="ECO:0000313" key="3">
    <source>
        <dbReference type="EMBL" id="NKE73381.1"/>
    </source>
</evidence>
<dbReference type="Pfam" id="PF05987">
    <property type="entry name" value="DUF898"/>
    <property type="match status" value="1"/>
</dbReference>
<keyword evidence="2" id="KW-0812">Transmembrane</keyword>
<proteinExistence type="predicted"/>
<dbReference type="InterPro" id="IPR010295">
    <property type="entry name" value="DUF898"/>
</dbReference>
<gene>
    <name evidence="3" type="ORF">MNODULE_21715</name>
</gene>
<reference evidence="3 4" key="1">
    <citation type="journal article" date="2020" name="Nature">
        <title>Bacterial chemolithoautotrophy via manganese oxidation.</title>
        <authorList>
            <person name="Yu H."/>
            <person name="Leadbetter J.R."/>
        </authorList>
    </citation>
    <scope>NUCLEOTIDE SEQUENCE [LARGE SCALE GENOMIC DNA]</scope>
    <source>
        <strain evidence="3 4">Mn-1</strain>
    </source>
</reference>
<organism evidence="3 4">
    <name type="scientific">Candidatus Manganitrophus noduliformans</name>
    <dbReference type="NCBI Taxonomy" id="2606439"/>
    <lineage>
        <taxon>Bacteria</taxon>
        <taxon>Pseudomonadati</taxon>
        <taxon>Nitrospirota</taxon>
        <taxon>Nitrospiria</taxon>
        <taxon>Candidatus Troglogloeales</taxon>
        <taxon>Candidatus Manganitrophaceae</taxon>
        <taxon>Candidatus Manganitrophus</taxon>
    </lineage>
</organism>
<name>A0A7X6DU19_9BACT</name>
<evidence type="ECO:0000313" key="4">
    <source>
        <dbReference type="Proteomes" id="UP000534783"/>
    </source>
</evidence>
<comment type="caution">
    <text evidence="3">The sequence shown here is derived from an EMBL/GenBank/DDBJ whole genome shotgun (WGS) entry which is preliminary data.</text>
</comment>
<feature type="transmembrane region" description="Helical" evidence="2">
    <location>
        <begin position="258"/>
        <end position="279"/>
    </location>
</feature>
<feature type="transmembrane region" description="Helical" evidence="2">
    <location>
        <begin position="80"/>
        <end position="102"/>
    </location>
</feature>
<feature type="transmembrane region" description="Helical" evidence="2">
    <location>
        <begin position="161"/>
        <end position="184"/>
    </location>
</feature>
<dbReference type="RefSeq" id="WP_168063331.1">
    <property type="nucleotide sequence ID" value="NZ_VTOW01000006.1"/>
</dbReference>
<dbReference type="Proteomes" id="UP000534783">
    <property type="component" value="Unassembled WGS sequence"/>
</dbReference>
<dbReference type="AlphaFoldDB" id="A0A7X6DU19"/>
<keyword evidence="2" id="KW-0472">Membrane</keyword>
<sequence>MTGSMRCSKCGLTQLARSACKACGAPIAGIVSDLPIEPRPAVPHPIKREEAPKSEATETDVNAGGTGLVHPLSFHGTGGALFAIRIINMFLTLVTLGIYHFWGKVRVRNYLWGQMAFNGDRFAYHGTGKELFIGFLKSALVFGLLYALFQAVPFVPGGLTAQIGVLLLAYGLLLTFIPLAMVGARRYRLSRTSWRGIRFSFRGEAAPFIKLFIGGTLLSLVTLGLYYPIFMVDQYRFMATHTYFGSKKWEFNGRGGDLWGSFAAAVFLSILTLGLYWFWFLAKKQRYLWEQTTFGAARFRASMTGGGLLLLNLGNIFLLLMTLGLAWPWVVVRNIRYTLSHLTMEGPLDLASVQQESQSASATGEGLGGLLNLDSDFGAA</sequence>
<evidence type="ECO:0000256" key="1">
    <source>
        <dbReference type="SAM" id="MobiDB-lite"/>
    </source>
</evidence>
<keyword evidence="4" id="KW-1185">Reference proteome</keyword>
<feature type="transmembrane region" description="Helical" evidence="2">
    <location>
        <begin position="308"/>
        <end position="330"/>
    </location>
</feature>
<keyword evidence="2" id="KW-1133">Transmembrane helix</keyword>
<dbReference type="EMBL" id="VTOW01000006">
    <property type="protein sequence ID" value="NKE73381.1"/>
    <property type="molecule type" value="Genomic_DNA"/>
</dbReference>
<protein>
    <submittedName>
        <fullName evidence="3">DUF898 domain-containing protein</fullName>
    </submittedName>
</protein>
<feature type="transmembrane region" description="Helical" evidence="2">
    <location>
        <begin position="205"/>
        <end position="229"/>
    </location>
</feature>
<accession>A0A7X6DU19</accession>